<evidence type="ECO:0000259" key="2">
    <source>
        <dbReference type="Pfam" id="PF00668"/>
    </source>
</evidence>
<evidence type="ECO:0000313" key="4">
    <source>
        <dbReference type="Proteomes" id="UP000036850"/>
    </source>
</evidence>
<reference evidence="4" key="1">
    <citation type="submission" date="2015-07" db="EMBL/GenBank/DDBJ databases">
        <title>Draft genome sequence of a Pseudoalteromonas rubra strain, OCN096, isolated from Kaneohe Bay, Oahu, Hawaii.</title>
        <authorList>
            <person name="Beurmann S."/>
            <person name="Ushijima B."/>
            <person name="Belcaid M."/>
            <person name="Callahan S.M."/>
            <person name="Aeby G.S."/>
        </authorList>
    </citation>
    <scope>NUCLEOTIDE SEQUENCE [LARGE SCALE GENOMIC DNA]</scope>
    <source>
        <strain evidence="4">OCN096</strain>
    </source>
</reference>
<dbReference type="PANTHER" id="PTHR45527">
    <property type="entry name" value="NONRIBOSOMAL PEPTIDE SYNTHETASE"/>
    <property type="match status" value="1"/>
</dbReference>
<dbReference type="InterPro" id="IPR001242">
    <property type="entry name" value="Condensation_dom"/>
</dbReference>
<dbReference type="GO" id="GO:0043041">
    <property type="term" value="P:amino acid activation for nonribosomal peptide biosynthetic process"/>
    <property type="evidence" value="ECO:0007669"/>
    <property type="project" value="TreeGrafter"/>
</dbReference>
<protein>
    <recommendedName>
        <fullName evidence="5">Non-ribosomal peptide synthetase</fullName>
    </recommendedName>
</protein>
<dbReference type="FunFam" id="3.40.50.980:FF:000001">
    <property type="entry name" value="Non-ribosomal peptide synthetase"/>
    <property type="match status" value="1"/>
</dbReference>
<dbReference type="SUPFAM" id="SSF52777">
    <property type="entry name" value="CoA-dependent acyltransferases"/>
    <property type="match status" value="1"/>
</dbReference>
<feature type="non-terminal residue" evidence="3">
    <location>
        <position position="654"/>
    </location>
</feature>
<gene>
    <name evidence="3" type="ORF">AC626_24940</name>
</gene>
<dbReference type="AlphaFoldDB" id="A0A0L0EMJ1"/>
<feature type="domain" description="AMP-dependent synthetase/ligase" evidence="1">
    <location>
        <begin position="346"/>
        <end position="653"/>
    </location>
</feature>
<dbReference type="GO" id="GO:0031177">
    <property type="term" value="F:phosphopantetheine binding"/>
    <property type="evidence" value="ECO:0007669"/>
    <property type="project" value="TreeGrafter"/>
</dbReference>
<accession>A0A0L0EMJ1</accession>
<dbReference type="GO" id="GO:0003824">
    <property type="term" value="F:catalytic activity"/>
    <property type="evidence" value="ECO:0007669"/>
    <property type="project" value="InterPro"/>
</dbReference>
<dbReference type="InterPro" id="IPR023213">
    <property type="entry name" value="CAT-like_dom_sf"/>
</dbReference>
<organism evidence="3 4">
    <name type="scientific">Pseudoalteromonas rubra</name>
    <dbReference type="NCBI Taxonomy" id="43658"/>
    <lineage>
        <taxon>Bacteria</taxon>
        <taxon>Pseudomonadati</taxon>
        <taxon>Pseudomonadota</taxon>
        <taxon>Gammaproteobacteria</taxon>
        <taxon>Alteromonadales</taxon>
        <taxon>Pseudoalteromonadaceae</taxon>
        <taxon>Pseudoalteromonas</taxon>
    </lineage>
</organism>
<dbReference type="OrthoDB" id="9757559at2"/>
<dbReference type="PANTHER" id="PTHR45527:SF1">
    <property type="entry name" value="FATTY ACID SYNTHASE"/>
    <property type="match status" value="1"/>
</dbReference>
<sequence>MLRVNVYQSADQACYLQLIAPAISFDVKGLSSLLEALLSCYLDIPNDEDEVIQMVDVANWLNELQLSDEFAQERAYWQQQPKVSTKQRLKLATEVDPGAATDMRLGRTEFTVDTRAAQQIEEFASQHNLTEESILVTLWQCLLASYSDWQGVSLGVAAESRQEELAEFMGVLCRYLPLVVDYTPDSPVLTVCKENHNRLVAHQDHSEYFNSQAAGYEEGACLARYGFSYTRFATTHLRDLSAVPILAQGSGELFELRLNCERVHDQLRYQLYYDGGLFDDQAIQLIAHRFSQLLTSALALLMVNPRMPLSALDAVSEHEQQLMRASMTPKLALSSYSAPEIFADIVTRKGEQVLLETHNQRFTYAQIDMRAQQLAGYLQAQGIGQEMPVAVCTERNEHLVISLLALLKIGAVYVPLDPQLQAQRIAYIMADTGCKWVLSESSFAAQVGELATCIEVDNWVPQGHTYTPVTVAPEQLAYLIYTSGSTGQPKGVGVSHRALSNYVETVHRRLELTTNASMLALASPATDLGHTALFGAVLTGRTLRMLPSDMAVNADALAQHLKLHPVSCFKIVPSHLRALMSVEEPERLLPTECLVLGGEALPVALVEEIRALRPQLKIVNHYGPTETTVGILTHELAATSLSTSPVGKPLAGAH</sequence>
<dbReference type="Gene3D" id="3.30.559.30">
    <property type="entry name" value="Nonribosomal peptide synthetase, condensation domain"/>
    <property type="match status" value="1"/>
</dbReference>
<dbReference type="Pfam" id="PF00668">
    <property type="entry name" value="Condensation"/>
    <property type="match status" value="1"/>
</dbReference>
<dbReference type="InterPro" id="IPR000873">
    <property type="entry name" value="AMP-dep_synth/lig_dom"/>
</dbReference>
<dbReference type="Gene3D" id="3.30.559.10">
    <property type="entry name" value="Chloramphenicol acetyltransferase-like domain"/>
    <property type="match status" value="1"/>
</dbReference>
<dbReference type="Gene3D" id="3.40.50.980">
    <property type="match status" value="2"/>
</dbReference>
<comment type="caution">
    <text evidence="3">The sequence shown here is derived from an EMBL/GenBank/DDBJ whole genome shotgun (WGS) entry which is preliminary data.</text>
</comment>
<dbReference type="Pfam" id="PF00501">
    <property type="entry name" value="AMP-binding"/>
    <property type="match status" value="1"/>
</dbReference>
<dbReference type="GO" id="GO:0044550">
    <property type="term" value="P:secondary metabolite biosynthetic process"/>
    <property type="evidence" value="ECO:0007669"/>
    <property type="project" value="TreeGrafter"/>
</dbReference>
<feature type="domain" description="Condensation" evidence="2">
    <location>
        <begin position="29"/>
        <end position="323"/>
    </location>
</feature>
<dbReference type="SUPFAM" id="SSF56801">
    <property type="entry name" value="Acetyl-CoA synthetase-like"/>
    <property type="match status" value="1"/>
</dbReference>
<name>A0A0L0EMJ1_9GAMM</name>
<evidence type="ECO:0008006" key="5">
    <source>
        <dbReference type="Google" id="ProtNLM"/>
    </source>
</evidence>
<evidence type="ECO:0000313" key="3">
    <source>
        <dbReference type="EMBL" id="KNC65148.1"/>
    </source>
</evidence>
<dbReference type="PROSITE" id="PS00455">
    <property type="entry name" value="AMP_BINDING"/>
    <property type="match status" value="1"/>
</dbReference>
<dbReference type="InterPro" id="IPR020845">
    <property type="entry name" value="AMP-binding_CS"/>
</dbReference>
<dbReference type="GO" id="GO:0005737">
    <property type="term" value="C:cytoplasm"/>
    <property type="evidence" value="ECO:0007669"/>
    <property type="project" value="TreeGrafter"/>
</dbReference>
<evidence type="ECO:0000259" key="1">
    <source>
        <dbReference type="Pfam" id="PF00501"/>
    </source>
</evidence>
<dbReference type="EMBL" id="LFZX01000379">
    <property type="protein sequence ID" value="KNC65148.1"/>
    <property type="molecule type" value="Genomic_DNA"/>
</dbReference>
<proteinExistence type="predicted"/>
<dbReference type="Proteomes" id="UP000036850">
    <property type="component" value="Unassembled WGS sequence"/>
</dbReference>